<name>A0A5C2RLZ7_9APHY</name>
<dbReference type="Proteomes" id="UP000313359">
    <property type="component" value="Unassembled WGS sequence"/>
</dbReference>
<accession>A0A5C2RLZ7</accession>
<keyword evidence="1" id="KW-0472">Membrane</keyword>
<evidence type="ECO:0000256" key="1">
    <source>
        <dbReference type="SAM" id="Phobius"/>
    </source>
</evidence>
<keyword evidence="1" id="KW-1133">Transmembrane helix</keyword>
<dbReference type="AlphaFoldDB" id="A0A5C2RLZ7"/>
<evidence type="ECO:0000313" key="3">
    <source>
        <dbReference type="Proteomes" id="UP000313359"/>
    </source>
</evidence>
<keyword evidence="3" id="KW-1185">Reference proteome</keyword>
<feature type="transmembrane region" description="Helical" evidence="1">
    <location>
        <begin position="64"/>
        <end position="86"/>
    </location>
</feature>
<gene>
    <name evidence="2" type="ORF">L227DRAFT_568494</name>
</gene>
<protein>
    <submittedName>
        <fullName evidence="2">Uncharacterized protein</fullName>
    </submittedName>
</protein>
<organism evidence="2 3">
    <name type="scientific">Lentinus tigrinus ALCF2SS1-6</name>
    <dbReference type="NCBI Taxonomy" id="1328759"/>
    <lineage>
        <taxon>Eukaryota</taxon>
        <taxon>Fungi</taxon>
        <taxon>Dikarya</taxon>
        <taxon>Basidiomycota</taxon>
        <taxon>Agaricomycotina</taxon>
        <taxon>Agaricomycetes</taxon>
        <taxon>Polyporales</taxon>
        <taxon>Polyporaceae</taxon>
        <taxon>Lentinus</taxon>
    </lineage>
</organism>
<reference evidence="2" key="1">
    <citation type="journal article" date="2018" name="Genome Biol. Evol.">
        <title>Genomics and development of Lentinus tigrinus, a white-rot wood-decaying mushroom with dimorphic fruiting bodies.</title>
        <authorList>
            <person name="Wu B."/>
            <person name="Xu Z."/>
            <person name="Knudson A."/>
            <person name="Carlson A."/>
            <person name="Chen N."/>
            <person name="Kovaka S."/>
            <person name="LaButti K."/>
            <person name="Lipzen A."/>
            <person name="Pennachio C."/>
            <person name="Riley R."/>
            <person name="Schakwitz W."/>
            <person name="Umezawa K."/>
            <person name="Ohm R.A."/>
            <person name="Grigoriev I.V."/>
            <person name="Nagy L.G."/>
            <person name="Gibbons J."/>
            <person name="Hibbett D."/>
        </authorList>
    </citation>
    <scope>NUCLEOTIDE SEQUENCE [LARGE SCALE GENOMIC DNA]</scope>
    <source>
        <strain evidence="2">ALCF2SS1-6</strain>
    </source>
</reference>
<sequence>MTVGRHIPSVMAELCMGLVYDTIASCLFLFRLCQGGALKTITTRGINVLSSGERILLYPARLRALFWTALTNFVVPVIFNMILLAFVPREDASNIVVVFAVGSVSVYVQIVSGLLATLWRLGSYRETTAREMAESIETLKFAHPGLLVSHTGIHVDLDVAGNTSTLSGTICRAQGEDYEVTGIPWAVCKALF</sequence>
<evidence type="ECO:0000313" key="2">
    <source>
        <dbReference type="EMBL" id="RPD52583.1"/>
    </source>
</evidence>
<keyword evidence="1" id="KW-0812">Transmembrane</keyword>
<proteinExistence type="predicted"/>
<feature type="transmembrane region" description="Helical" evidence="1">
    <location>
        <begin position="6"/>
        <end position="30"/>
    </location>
</feature>
<dbReference type="OrthoDB" id="2742556at2759"/>
<feature type="transmembrane region" description="Helical" evidence="1">
    <location>
        <begin position="92"/>
        <end position="116"/>
    </location>
</feature>
<dbReference type="EMBL" id="ML122351">
    <property type="protein sequence ID" value="RPD52583.1"/>
    <property type="molecule type" value="Genomic_DNA"/>
</dbReference>